<dbReference type="EMBL" id="JABANO010006676">
    <property type="protein sequence ID" value="KAF4751379.1"/>
    <property type="molecule type" value="Genomic_DNA"/>
</dbReference>
<dbReference type="AlphaFoldDB" id="A0A7J6U0X8"/>
<evidence type="ECO:0000313" key="3">
    <source>
        <dbReference type="Proteomes" id="UP000553632"/>
    </source>
</evidence>
<dbReference type="Proteomes" id="UP000553632">
    <property type="component" value="Unassembled WGS sequence"/>
</dbReference>
<evidence type="ECO:0000256" key="1">
    <source>
        <dbReference type="SAM" id="Phobius"/>
    </source>
</evidence>
<feature type="transmembrane region" description="Helical" evidence="1">
    <location>
        <begin position="229"/>
        <end position="255"/>
    </location>
</feature>
<keyword evidence="1" id="KW-0812">Transmembrane</keyword>
<comment type="caution">
    <text evidence="2">The sequence shown here is derived from an EMBL/GenBank/DDBJ whole genome shotgun (WGS) entry which is preliminary data.</text>
</comment>
<accession>A0A7J6U0X8</accession>
<proteinExistence type="predicted"/>
<evidence type="ECO:0000313" key="2">
    <source>
        <dbReference type="EMBL" id="KAF4751379.1"/>
    </source>
</evidence>
<protein>
    <submittedName>
        <fullName evidence="2">Uncharacterized protein</fullName>
    </submittedName>
</protein>
<keyword evidence="3" id="KW-1185">Reference proteome</keyword>
<sequence length="287" mass="32544">MLRYTATIVEKAMHRFSTGRTATGYFNTRATTNATAQDNSVRLPDLKISLKDHLLERVFSQIDEEDESLKKSRDVCRVISRRVPYLSLKAWATPQLEIRSELTLTMKNLSEGFRVGSVKAELTAGNITDVHFTFNISKLREMHSHAGIAEGEFSVSGERCEEQLKLFAEYVALRRGIRFNALRKDLYAELLLMWLTERSFIYPQDPAFADDLFAPHLASSTVRWAPISFILFTAATAMSRLSIVIIILLHFLLFYKLPGDIVTIENDGELEDVVIFTGFARHGSTSE</sequence>
<name>A0A7J6U0X8_PEROL</name>
<reference evidence="2 3" key="1">
    <citation type="submission" date="2020-04" db="EMBL/GenBank/DDBJ databases">
        <title>Perkinsus olseni comparative genomics.</title>
        <authorList>
            <person name="Bogema D.R."/>
        </authorList>
    </citation>
    <scope>NUCLEOTIDE SEQUENCE [LARGE SCALE GENOMIC DNA]</scope>
    <source>
        <strain evidence="2 3">ATCC PRA-207</strain>
    </source>
</reference>
<keyword evidence="1" id="KW-1133">Transmembrane helix</keyword>
<organism evidence="2 3">
    <name type="scientific">Perkinsus olseni</name>
    <name type="common">Perkinsus atlanticus</name>
    <dbReference type="NCBI Taxonomy" id="32597"/>
    <lineage>
        <taxon>Eukaryota</taxon>
        <taxon>Sar</taxon>
        <taxon>Alveolata</taxon>
        <taxon>Perkinsozoa</taxon>
        <taxon>Perkinsea</taxon>
        <taxon>Perkinsida</taxon>
        <taxon>Perkinsidae</taxon>
        <taxon>Perkinsus</taxon>
    </lineage>
</organism>
<keyword evidence="1" id="KW-0472">Membrane</keyword>
<gene>
    <name evidence="2" type="ORF">FOZ63_016148</name>
</gene>